<comment type="caution">
    <text evidence="2">The sequence shown here is derived from an EMBL/GenBank/DDBJ whole genome shotgun (WGS) entry which is preliminary data.</text>
</comment>
<accession>A0A7W8D446</accession>
<evidence type="ECO:0000313" key="2">
    <source>
        <dbReference type="EMBL" id="MBB5185195.1"/>
    </source>
</evidence>
<dbReference type="Pfam" id="PF02464">
    <property type="entry name" value="CinA"/>
    <property type="match status" value="1"/>
</dbReference>
<dbReference type="GO" id="GO:0016787">
    <property type="term" value="F:hydrolase activity"/>
    <property type="evidence" value="ECO:0007669"/>
    <property type="project" value="UniProtKB-KW"/>
</dbReference>
<dbReference type="SUPFAM" id="SSF142433">
    <property type="entry name" value="CinA-like"/>
    <property type="match status" value="1"/>
</dbReference>
<proteinExistence type="predicted"/>
<feature type="domain" description="CinA C-terminal" evidence="1">
    <location>
        <begin position="4"/>
        <end position="149"/>
    </location>
</feature>
<evidence type="ECO:0000313" key="3">
    <source>
        <dbReference type="Proteomes" id="UP000521313"/>
    </source>
</evidence>
<reference evidence="2 3" key="1">
    <citation type="submission" date="2020-08" db="EMBL/GenBank/DDBJ databases">
        <title>Genomic Encyclopedia of Type Strains, Phase IV (KMG-IV): sequencing the most valuable type-strain genomes for metagenomic binning, comparative biology and taxonomic classification.</title>
        <authorList>
            <person name="Goeker M."/>
        </authorList>
    </citation>
    <scope>NUCLEOTIDE SEQUENCE [LARGE SCALE GENOMIC DNA]</scope>
    <source>
        <strain evidence="2 3">DSM 26963</strain>
    </source>
</reference>
<evidence type="ECO:0000259" key="1">
    <source>
        <dbReference type="Pfam" id="PF02464"/>
    </source>
</evidence>
<dbReference type="InterPro" id="IPR036653">
    <property type="entry name" value="CinA-like_C"/>
</dbReference>
<gene>
    <name evidence="2" type="ORF">HNQ43_001248</name>
</gene>
<dbReference type="InterPro" id="IPR008136">
    <property type="entry name" value="CinA_C"/>
</dbReference>
<protein>
    <submittedName>
        <fullName evidence="2">PncC family amidohydrolase</fullName>
    </submittedName>
</protein>
<dbReference type="AlphaFoldDB" id="A0A7W8D446"/>
<organism evidence="2 3">
    <name type="scientific">Faecalicoccus acidiformans</name>
    <dbReference type="NCBI Taxonomy" id="915173"/>
    <lineage>
        <taxon>Bacteria</taxon>
        <taxon>Bacillati</taxon>
        <taxon>Bacillota</taxon>
        <taxon>Erysipelotrichia</taxon>
        <taxon>Erysipelotrichales</taxon>
        <taxon>Erysipelotrichaceae</taxon>
        <taxon>Faecalicoccus</taxon>
    </lineage>
</organism>
<dbReference type="Gene3D" id="3.90.950.20">
    <property type="entry name" value="CinA-like"/>
    <property type="match status" value="1"/>
</dbReference>
<dbReference type="EMBL" id="JACHHD010000011">
    <property type="protein sequence ID" value="MBB5185195.1"/>
    <property type="molecule type" value="Genomic_DNA"/>
</dbReference>
<name>A0A7W8D446_9FIRM</name>
<dbReference type="NCBIfam" id="TIGR00199">
    <property type="entry name" value="PncC_domain"/>
    <property type="match status" value="1"/>
</dbReference>
<dbReference type="Proteomes" id="UP000521313">
    <property type="component" value="Unassembled WGS sequence"/>
</dbReference>
<sequence>MNASTLVKICTEKNITIGSCESLTAGLFSSSVASIPGASRALKGGIVTYWTQIKTDVVHVDPEVIARDGVVSLACACEMAQKTREILDVDYCVSFTGNAGPDVLENKPAGMVCCAIATKTQVRTFEFHYMGLNRNKVRENVVSDMIIKLIQVINEDEEKKYA</sequence>
<keyword evidence="2" id="KW-0378">Hydrolase</keyword>
<dbReference type="RefSeq" id="WP_183375851.1">
    <property type="nucleotide sequence ID" value="NZ_JACHHD010000011.1"/>
</dbReference>